<dbReference type="Gene3D" id="1.10.510.10">
    <property type="entry name" value="Transferase(Phosphotransferase) domain 1"/>
    <property type="match status" value="1"/>
</dbReference>
<dbReference type="InterPro" id="IPR009030">
    <property type="entry name" value="Growth_fac_rcpt_cys_sf"/>
</dbReference>
<dbReference type="GO" id="GO:0005886">
    <property type="term" value="C:plasma membrane"/>
    <property type="evidence" value="ECO:0000318"/>
    <property type="project" value="GO_Central"/>
</dbReference>
<dbReference type="PANTHER" id="PTHR27005">
    <property type="entry name" value="WALL-ASSOCIATED RECEPTOR KINASE-LIKE 21"/>
    <property type="match status" value="1"/>
</dbReference>
<dbReference type="Gramene" id="TraesJAG6A03G03231860.1">
    <property type="protein sequence ID" value="TraesJAG6A03G03231860.1"/>
    <property type="gene ID" value="TraesJAG6A03G03231860"/>
</dbReference>
<dbReference type="EnsemblPlants" id="TraesCS6A02G000200.1">
    <property type="protein sequence ID" value="TraesCS6A02G000200.1"/>
    <property type="gene ID" value="TraesCS6A02G000200"/>
</dbReference>
<keyword evidence="19" id="KW-1185">Reference proteome</keyword>
<keyword evidence="13" id="KW-0325">Glycoprotein</keyword>
<dbReference type="PANTHER" id="PTHR27005:SF283">
    <property type="entry name" value="OS02G0633066 PROTEIN"/>
    <property type="match status" value="1"/>
</dbReference>
<keyword evidence="11 15" id="KW-0472">Membrane</keyword>
<dbReference type="SMART" id="SM00181">
    <property type="entry name" value="EGF"/>
    <property type="match status" value="3"/>
</dbReference>
<reference evidence="18" key="2">
    <citation type="submission" date="2018-10" db="UniProtKB">
        <authorList>
            <consortium name="EnsemblPlants"/>
        </authorList>
    </citation>
    <scope>IDENTIFICATION</scope>
</reference>
<dbReference type="InterPro" id="IPR001881">
    <property type="entry name" value="EGF-like_Ca-bd_dom"/>
</dbReference>
<keyword evidence="6 16" id="KW-0732">Signal</keyword>
<reference evidence="18" key="1">
    <citation type="submission" date="2018-08" db="EMBL/GenBank/DDBJ databases">
        <authorList>
            <person name="Rossello M."/>
        </authorList>
    </citation>
    <scope>NUCLEOTIDE SEQUENCE [LARGE SCALE GENOMIC DNA]</scope>
    <source>
        <strain evidence="18">cv. Chinese Spring</strain>
    </source>
</reference>
<dbReference type="CDD" id="cd00054">
    <property type="entry name" value="EGF_CA"/>
    <property type="match status" value="1"/>
</dbReference>
<dbReference type="PROSITE" id="PS50011">
    <property type="entry name" value="PROTEIN_KINASE_DOM"/>
    <property type="match status" value="1"/>
</dbReference>
<dbReference type="Gramene" id="TraesROB_scaffold_021732_01G000100.1">
    <property type="protein sequence ID" value="TraesROB_scaffold_021732_01G000100.1"/>
    <property type="gene ID" value="TraesROB_scaffold_021732_01G000100"/>
</dbReference>
<dbReference type="InterPro" id="IPR011009">
    <property type="entry name" value="Kinase-like_dom_sf"/>
</dbReference>
<keyword evidence="5 15" id="KW-0812">Transmembrane</keyword>
<keyword evidence="12" id="KW-1015">Disulfide bond</keyword>
<dbReference type="GO" id="GO:0030247">
    <property type="term" value="F:polysaccharide binding"/>
    <property type="evidence" value="ECO:0007669"/>
    <property type="project" value="InterPro"/>
</dbReference>
<dbReference type="InterPro" id="IPR008271">
    <property type="entry name" value="Ser/Thr_kinase_AS"/>
</dbReference>
<dbReference type="PROSITE" id="PS00107">
    <property type="entry name" value="PROTEIN_KINASE_ATP"/>
    <property type="match status" value="1"/>
</dbReference>
<feature type="domain" description="Protein kinase" evidence="17">
    <location>
        <begin position="583"/>
        <end position="851"/>
    </location>
</feature>
<dbReference type="PaxDb" id="4565-Traes_6AS_7C0E7D3D7.1"/>
<keyword evidence="2" id="KW-0723">Serine/threonine-protein kinase</keyword>
<evidence type="ECO:0000256" key="12">
    <source>
        <dbReference type="ARBA" id="ARBA00023157"/>
    </source>
</evidence>
<keyword evidence="8" id="KW-0418">Kinase</keyword>
<dbReference type="InterPro" id="IPR025287">
    <property type="entry name" value="WAK_GUB"/>
</dbReference>
<dbReference type="OMA" id="ASCEEAM"/>
<dbReference type="SMR" id="A0A3B6NII5"/>
<evidence type="ECO:0000259" key="17">
    <source>
        <dbReference type="PROSITE" id="PS50011"/>
    </source>
</evidence>
<evidence type="ECO:0000313" key="19">
    <source>
        <dbReference type="Proteomes" id="UP000019116"/>
    </source>
</evidence>
<keyword evidence="7 14" id="KW-0547">Nucleotide-binding</keyword>
<dbReference type="Gene3D" id="2.10.25.10">
    <property type="entry name" value="Laminin"/>
    <property type="match status" value="1"/>
</dbReference>
<evidence type="ECO:0000256" key="2">
    <source>
        <dbReference type="ARBA" id="ARBA00022527"/>
    </source>
</evidence>
<dbReference type="SMART" id="SM00220">
    <property type="entry name" value="S_TKc"/>
    <property type="match status" value="1"/>
</dbReference>
<dbReference type="FunFam" id="3.30.200.20:FF:000043">
    <property type="entry name" value="Wall-associated receptor kinase 2"/>
    <property type="match status" value="1"/>
</dbReference>
<evidence type="ECO:0000256" key="3">
    <source>
        <dbReference type="ARBA" id="ARBA00022536"/>
    </source>
</evidence>
<evidence type="ECO:0000256" key="10">
    <source>
        <dbReference type="ARBA" id="ARBA00022989"/>
    </source>
</evidence>
<dbReference type="Proteomes" id="UP000019116">
    <property type="component" value="Chromosome 6A"/>
</dbReference>
<evidence type="ECO:0000256" key="4">
    <source>
        <dbReference type="ARBA" id="ARBA00022679"/>
    </source>
</evidence>
<comment type="subcellular location">
    <subcellularLocation>
        <location evidence="1">Membrane</location>
        <topology evidence="1">Single-pass type I membrane protein</topology>
    </subcellularLocation>
</comment>
<name>A0A3B6NII5_WHEAT</name>
<dbReference type="Pfam" id="PF13947">
    <property type="entry name" value="GUB_WAK_bind"/>
    <property type="match status" value="2"/>
</dbReference>
<dbReference type="InterPro" id="IPR017441">
    <property type="entry name" value="Protein_kinase_ATP_BS"/>
</dbReference>
<dbReference type="PROSITE" id="PS00108">
    <property type="entry name" value="PROTEIN_KINASE_ST"/>
    <property type="match status" value="1"/>
</dbReference>
<feature type="binding site" evidence="14">
    <location>
        <position position="612"/>
    </location>
    <ligand>
        <name>ATP</name>
        <dbReference type="ChEBI" id="CHEBI:30616"/>
    </ligand>
</feature>
<dbReference type="InterPro" id="IPR000742">
    <property type="entry name" value="EGF"/>
</dbReference>
<feature type="signal peptide" evidence="16">
    <location>
        <begin position="1"/>
        <end position="23"/>
    </location>
</feature>
<dbReference type="InterPro" id="IPR018097">
    <property type="entry name" value="EGF_Ca-bd_CS"/>
</dbReference>
<keyword evidence="4" id="KW-0808">Transferase</keyword>
<dbReference type="InterPro" id="IPR045274">
    <property type="entry name" value="WAK-like"/>
</dbReference>
<evidence type="ECO:0000313" key="18">
    <source>
        <dbReference type="EnsemblPlants" id="TraesCS6A02G000200.1"/>
    </source>
</evidence>
<dbReference type="SMART" id="SM00179">
    <property type="entry name" value="EGF_CA"/>
    <property type="match status" value="1"/>
</dbReference>
<dbReference type="Pfam" id="PF00069">
    <property type="entry name" value="Pkinase"/>
    <property type="match status" value="1"/>
</dbReference>
<evidence type="ECO:0000256" key="16">
    <source>
        <dbReference type="SAM" id="SignalP"/>
    </source>
</evidence>
<dbReference type="SUPFAM" id="SSF57184">
    <property type="entry name" value="Growth factor receptor domain"/>
    <property type="match status" value="1"/>
</dbReference>
<feature type="chain" id="PRO_5043178312" description="Protein kinase domain-containing protein" evidence="16">
    <location>
        <begin position="24"/>
        <end position="915"/>
    </location>
</feature>
<dbReference type="Gramene" id="TraesCS6A02G000200.1">
    <property type="protein sequence ID" value="TraesCS6A02G000200.1"/>
    <property type="gene ID" value="TraesCS6A02G000200"/>
</dbReference>
<dbReference type="GO" id="GO:0005509">
    <property type="term" value="F:calcium ion binding"/>
    <property type="evidence" value="ECO:0007669"/>
    <property type="project" value="InterPro"/>
</dbReference>
<organism evidence="18">
    <name type="scientific">Triticum aestivum</name>
    <name type="common">Wheat</name>
    <dbReference type="NCBI Taxonomy" id="4565"/>
    <lineage>
        <taxon>Eukaryota</taxon>
        <taxon>Viridiplantae</taxon>
        <taxon>Streptophyta</taxon>
        <taxon>Embryophyta</taxon>
        <taxon>Tracheophyta</taxon>
        <taxon>Spermatophyta</taxon>
        <taxon>Magnoliopsida</taxon>
        <taxon>Liliopsida</taxon>
        <taxon>Poales</taxon>
        <taxon>Poaceae</taxon>
        <taxon>BOP clade</taxon>
        <taxon>Pooideae</taxon>
        <taxon>Triticodae</taxon>
        <taxon>Triticeae</taxon>
        <taxon>Triticinae</taxon>
        <taxon>Triticum</taxon>
    </lineage>
</organism>
<dbReference type="GO" id="GO:0007166">
    <property type="term" value="P:cell surface receptor signaling pathway"/>
    <property type="evidence" value="ECO:0000318"/>
    <property type="project" value="GO_Central"/>
</dbReference>
<accession>A0A3B6NII5</accession>
<evidence type="ECO:0000256" key="5">
    <source>
        <dbReference type="ARBA" id="ARBA00022692"/>
    </source>
</evidence>
<evidence type="ECO:0000256" key="14">
    <source>
        <dbReference type="PROSITE-ProRule" id="PRU10141"/>
    </source>
</evidence>
<gene>
    <name evidence="18" type="primary">LOC123131543</name>
</gene>
<dbReference type="AlphaFoldDB" id="A0A3B6NII5"/>
<keyword evidence="9 14" id="KW-0067">ATP-binding</keyword>
<dbReference type="OrthoDB" id="645278at2759"/>
<feature type="transmembrane region" description="Helical" evidence="15">
    <location>
        <begin position="506"/>
        <end position="531"/>
    </location>
</feature>
<dbReference type="Gene3D" id="3.30.200.20">
    <property type="entry name" value="Phosphorylase Kinase, domain 1"/>
    <property type="match status" value="1"/>
</dbReference>
<evidence type="ECO:0000256" key="15">
    <source>
        <dbReference type="SAM" id="Phobius"/>
    </source>
</evidence>
<keyword evidence="10 15" id="KW-1133">Transmembrane helix</keyword>
<dbReference type="Gramene" id="TraesNOR6A03G03264840.1">
    <property type="protein sequence ID" value="TraesNOR6A03G03264840.1"/>
    <property type="gene ID" value="TraesNOR6A03G03264840"/>
</dbReference>
<evidence type="ECO:0000256" key="8">
    <source>
        <dbReference type="ARBA" id="ARBA00022777"/>
    </source>
</evidence>
<dbReference type="STRING" id="4565.A0A3B6NII5"/>
<protein>
    <recommendedName>
        <fullName evidence="17">Protein kinase domain-containing protein</fullName>
    </recommendedName>
</protein>
<dbReference type="GO" id="GO:0004674">
    <property type="term" value="F:protein serine/threonine kinase activity"/>
    <property type="evidence" value="ECO:0007669"/>
    <property type="project" value="UniProtKB-KW"/>
</dbReference>
<evidence type="ECO:0000256" key="11">
    <source>
        <dbReference type="ARBA" id="ARBA00023136"/>
    </source>
</evidence>
<keyword evidence="3" id="KW-0245">EGF-like domain</keyword>
<dbReference type="GO" id="GO:0005524">
    <property type="term" value="F:ATP binding"/>
    <property type="evidence" value="ECO:0007669"/>
    <property type="project" value="UniProtKB-UniRule"/>
</dbReference>
<sequence length="915" mass="100468">MGTILIAMSFLLVFSAAAPQASAAAAGGILQIPSSDSLAHCIPRCGDVDIFYPFGIGPGCFRQGFDLTCNHSTKHPKLFLGSSTVPVTDMYYDYASTPINIKLATRPGTDTYNMSWEAPSKGITISSDNTLYVVGCDFDFTLFEHGTGDLVSSRMSRCAGEKAATGGFCNGIGCCLIPLPRDLQGFQAELVSTNITATQSDWLHPGIMAVVSRADYYMYNTTNIFSSWTDASNIDDAMLSVTIMDQPSCQSPQMNNASYACSNDSSCQNSSSGRGYGCYCSPYEQGNPYILDGCLEADYNPKPKEHCPPSCGRITVPFPFGLEEGCFANEELHLNCTSGNLTDFVSEDTQYHVTDVSVEDGTLTVSNRVNSSNDNNGYVLEAPMQNRLDFSMKYDIVIKWVISNLTCQTAMRKDTMYACRSSNSYCLNVTDGEIFMGYRCKCSSGFQGNPYVKDGCTDIDECGLSNYCNGTCQNFPGGYNCTSCLHGKEFDPIKRQCVTSTKEHNLLLGITIGTGCGLGSIIIAVCVFVFANKWKKGIQKRIRRAHFKKNQGLLLEQLISDESATNKTKIFSLEELEKATNNFDATRVLGRGGHGTVYKGILSDQRVVAIKKSKIVEQTEIDQFINEVAILSQIIHRNVVKLFGCCLESEVPLLVYEFISNGTLHDLLHIDVSLECLLSWDDRIRIAVEAAGALAYLHSAAAIPIFHRDVKSSNILLDSSFATKVSDFGASRSLSLDETHVVTIVQGTFGYLDPKLTEKSDVYSFGVILVELLIRKKPFFINDLGAKQNVSHYFVEGLQEGAIMEIMDPQVVKEANREEIDDICSLAEACLRLKGRDRPTMKEVDMRLQFLTTKRLRKCKILPAKDEEIEPFLCPQVGNSDAPMNVVNAGNSTSKGISSCYSLEQELPSSVTLPR</sequence>
<proteinExistence type="predicted"/>
<evidence type="ECO:0000256" key="6">
    <source>
        <dbReference type="ARBA" id="ARBA00022729"/>
    </source>
</evidence>
<dbReference type="PROSITE" id="PS01187">
    <property type="entry name" value="EGF_CA"/>
    <property type="match status" value="1"/>
</dbReference>
<evidence type="ECO:0000256" key="1">
    <source>
        <dbReference type="ARBA" id="ARBA00004479"/>
    </source>
</evidence>
<dbReference type="RefSeq" id="XP_044407120.1">
    <property type="nucleotide sequence ID" value="XM_044551185.1"/>
</dbReference>
<dbReference type="SUPFAM" id="SSF56112">
    <property type="entry name" value="Protein kinase-like (PK-like)"/>
    <property type="match status" value="1"/>
</dbReference>
<evidence type="ECO:0000256" key="9">
    <source>
        <dbReference type="ARBA" id="ARBA00022840"/>
    </source>
</evidence>
<dbReference type="FunFam" id="1.10.510.10:FF:000084">
    <property type="entry name" value="Wall-associated receptor kinase 2"/>
    <property type="match status" value="1"/>
</dbReference>
<evidence type="ECO:0000256" key="7">
    <source>
        <dbReference type="ARBA" id="ARBA00022741"/>
    </source>
</evidence>
<dbReference type="KEGG" id="taes:123131543"/>
<dbReference type="GeneID" id="123131543"/>
<dbReference type="Gramene" id="TraesCS6A03G0000900.1">
    <property type="protein sequence ID" value="TraesCS6A03G0000900.1.CDS"/>
    <property type="gene ID" value="TraesCS6A03G0000900"/>
</dbReference>
<dbReference type="FunFam" id="2.10.25.10:FF:000583">
    <property type="entry name" value="Os02g0633066 protein"/>
    <property type="match status" value="1"/>
</dbReference>
<evidence type="ECO:0000256" key="13">
    <source>
        <dbReference type="ARBA" id="ARBA00023180"/>
    </source>
</evidence>
<dbReference type="InterPro" id="IPR000719">
    <property type="entry name" value="Prot_kinase_dom"/>
</dbReference>